<gene>
    <name evidence="1" type="ORF">SARC_16531</name>
</gene>
<feature type="non-terminal residue" evidence="1">
    <location>
        <position position="92"/>
    </location>
</feature>
<dbReference type="GeneID" id="25917035"/>
<dbReference type="AlphaFoldDB" id="A0A0L0F2U0"/>
<accession>A0A0L0F2U0</accession>
<keyword evidence="2" id="KW-1185">Reference proteome</keyword>
<dbReference type="EMBL" id="KQ249889">
    <property type="protein sequence ID" value="KNC70936.1"/>
    <property type="molecule type" value="Genomic_DNA"/>
</dbReference>
<sequence>MSEESGLALQKDANAQLGLGSLGRLTQELYTRTDSTIFSSSPTLGEFLRDLLLDSELIKGKVENERAIFAVAEDKMRKEYAMLTRERRLLDG</sequence>
<dbReference type="RefSeq" id="XP_014144838.1">
    <property type="nucleotide sequence ID" value="XM_014289363.1"/>
</dbReference>
<evidence type="ECO:0000313" key="1">
    <source>
        <dbReference type="EMBL" id="KNC70936.1"/>
    </source>
</evidence>
<dbReference type="Proteomes" id="UP000054560">
    <property type="component" value="Unassembled WGS sequence"/>
</dbReference>
<evidence type="ECO:0000313" key="2">
    <source>
        <dbReference type="Proteomes" id="UP000054560"/>
    </source>
</evidence>
<organism evidence="1 2">
    <name type="scientific">Sphaeroforma arctica JP610</name>
    <dbReference type="NCBI Taxonomy" id="667725"/>
    <lineage>
        <taxon>Eukaryota</taxon>
        <taxon>Ichthyosporea</taxon>
        <taxon>Ichthyophonida</taxon>
        <taxon>Sphaeroforma</taxon>
    </lineage>
</organism>
<reference evidence="1 2" key="1">
    <citation type="submission" date="2011-02" db="EMBL/GenBank/DDBJ databases">
        <title>The Genome Sequence of Sphaeroforma arctica JP610.</title>
        <authorList>
            <consortium name="The Broad Institute Genome Sequencing Platform"/>
            <person name="Russ C."/>
            <person name="Cuomo C."/>
            <person name="Young S.K."/>
            <person name="Zeng Q."/>
            <person name="Gargeya S."/>
            <person name="Alvarado L."/>
            <person name="Berlin A."/>
            <person name="Chapman S.B."/>
            <person name="Chen Z."/>
            <person name="Freedman E."/>
            <person name="Gellesch M."/>
            <person name="Goldberg J."/>
            <person name="Griggs A."/>
            <person name="Gujja S."/>
            <person name="Heilman E."/>
            <person name="Heiman D."/>
            <person name="Howarth C."/>
            <person name="Mehta T."/>
            <person name="Neiman D."/>
            <person name="Pearson M."/>
            <person name="Roberts A."/>
            <person name="Saif S."/>
            <person name="Shea T."/>
            <person name="Shenoy N."/>
            <person name="Sisk P."/>
            <person name="Stolte C."/>
            <person name="Sykes S."/>
            <person name="White J."/>
            <person name="Yandava C."/>
            <person name="Burger G."/>
            <person name="Gray M.W."/>
            <person name="Holland P.W.H."/>
            <person name="King N."/>
            <person name="Lang F.B.F."/>
            <person name="Roger A.J."/>
            <person name="Ruiz-Trillo I."/>
            <person name="Haas B."/>
            <person name="Nusbaum C."/>
            <person name="Birren B."/>
        </authorList>
    </citation>
    <scope>NUCLEOTIDE SEQUENCE [LARGE SCALE GENOMIC DNA]</scope>
    <source>
        <strain evidence="1 2">JP610</strain>
    </source>
</reference>
<proteinExistence type="predicted"/>
<name>A0A0L0F2U0_9EUKA</name>
<protein>
    <submittedName>
        <fullName evidence="1">Uncharacterized protein</fullName>
    </submittedName>
</protein>